<keyword evidence="1" id="KW-0472">Membrane</keyword>
<keyword evidence="3" id="KW-1185">Reference proteome</keyword>
<name>A0A7K0GA88_9ACTN</name>
<dbReference type="InterPro" id="IPR021529">
    <property type="entry name" value="DUF2798"/>
</dbReference>
<reference evidence="3" key="1">
    <citation type="submission" date="2019-08" db="EMBL/GenBank/DDBJ databases">
        <title>Arthrobacter sp. nov., isolated from plateau pika and Tibetan wild ass.</title>
        <authorList>
            <person name="Ge Y."/>
        </authorList>
    </citation>
    <scope>NUCLEOTIDE SEQUENCE [LARGE SCALE GENOMIC DNA]</scope>
    <source>
        <strain evidence="3">HF-1365</strain>
    </source>
</reference>
<dbReference type="AlphaFoldDB" id="A0A7K0GA88"/>
<evidence type="ECO:0000313" key="2">
    <source>
        <dbReference type="EMBL" id="MRX80330.1"/>
    </source>
</evidence>
<dbReference type="Pfam" id="PF11391">
    <property type="entry name" value="DUF2798"/>
    <property type="match status" value="1"/>
</dbReference>
<feature type="transmembrane region" description="Helical" evidence="1">
    <location>
        <begin position="82"/>
        <end position="108"/>
    </location>
</feature>
<comment type="caution">
    <text evidence="2">The sequence shown here is derived from an EMBL/GenBank/DDBJ whole genome shotgun (WGS) entry which is preliminary data.</text>
</comment>
<gene>
    <name evidence="2" type="ORF">GJE22_06960</name>
</gene>
<protein>
    <submittedName>
        <fullName evidence="2">DUF2798 domain-containing protein</fullName>
    </submittedName>
</protein>
<feature type="transmembrane region" description="Helical" evidence="1">
    <location>
        <begin position="39"/>
        <end position="61"/>
    </location>
</feature>
<dbReference type="Proteomes" id="UP000470010">
    <property type="component" value="Unassembled WGS sequence"/>
</dbReference>
<organism evidence="2 3">
    <name type="scientific">Enorma shizhengliae</name>
    <dbReference type="NCBI Taxonomy" id="2606615"/>
    <lineage>
        <taxon>Bacteria</taxon>
        <taxon>Bacillati</taxon>
        <taxon>Actinomycetota</taxon>
        <taxon>Coriobacteriia</taxon>
        <taxon>Coriobacteriales</taxon>
        <taxon>Coriobacteriaceae</taxon>
        <taxon>Enorma</taxon>
    </lineage>
</organism>
<accession>A0A7K0GA88</accession>
<keyword evidence="1" id="KW-0812">Transmembrane</keyword>
<evidence type="ECO:0000256" key="1">
    <source>
        <dbReference type="SAM" id="Phobius"/>
    </source>
</evidence>
<dbReference type="RefSeq" id="WP_144688594.1">
    <property type="nucleotide sequence ID" value="NZ_VLLQ01000009.1"/>
</dbReference>
<evidence type="ECO:0000313" key="3">
    <source>
        <dbReference type="Proteomes" id="UP000470010"/>
    </source>
</evidence>
<proteinExistence type="predicted"/>
<dbReference type="EMBL" id="VTFZ01000008">
    <property type="protein sequence ID" value="MRX80330.1"/>
    <property type="molecule type" value="Genomic_DNA"/>
</dbReference>
<keyword evidence="1" id="KW-1133">Transmembrane helix</keyword>
<feature type="transmembrane region" description="Helical" evidence="1">
    <location>
        <begin position="9"/>
        <end position="27"/>
    </location>
</feature>
<sequence length="173" mass="19427">MPSTRARHFVFSILMAFAMVYGMELYNQALMTGGLTTELFLVPFGDMVPLMAAVIVLEALVGGKVAHHCTFKFLRAGEDPALLITVFLGIFTCWTMCPMMSFVATIAFKQPPLSQLVATWLQTTAMNFPMALLWQLFVAGPAVRCLARWLFRLPFLSGEQRQANERNERTRAK</sequence>